<dbReference type="InterPro" id="IPR028081">
    <property type="entry name" value="Leu-bd"/>
</dbReference>
<evidence type="ECO:0000256" key="2">
    <source>
        <dbReference type="ARBA" id="ARBA00022729"/>
    </source>
</evidence>
<dbReference type="EMBL" id="QKLU01000003">
    <property type="protein sequence ID" value="PYF74768.1"/>
    <property type="molecule type" value="Genomic_DNA"/>
</dbReference>
<evidence type="ECO:0000256" key="1">
    <source>
        <dbReference type="ARBA" id="ARBA00010062"/>
    </source>
</evidence>
<sequence>MKIGILLPGSTTYPLISYNFMAGLTGCLTQLAPDMVPQLHTAVIGFGTDKALMLQEAQVLLLEKNTDILIAFADHPAVECLFPLMASVKKLLIVVNSGAKYLPVQAQPYVVYHTLAHALHCRLTGSFAAGLGNSAAMATSFYDGGYSLCHAISKAYTDKGGAIEFNFVSKFKAQEFDINPLTGFLDQNDGTRSILGIYSDLSPVFYQQLMNGFPQQKLNVFSNPAMLDELHLPQNVLDKSISVNAYVPWTISLGNEQHLTYVATFEKETGREPDAFGALGWDTGILLHYIISDTENPLFRMPRLMEHLLQLHAEGAKGVLIFDKNTHLVLSPAYRVKLEAGNTLMIKDTLPLNEVVQEWTAICEDLPKGHVSEWINTYMCS</sequence>
<name>A0A318UIA1_9SPHI</name>
<dbReference type="SUPFAM" id="SSF53822">
    <property type="entry name" value="Periplasmic binding protein-like I"/>
    <property type="match status" value="1"/>
</dbReference>
<evidence type="ECO:0000259" key="3">
    <source>
        <dbReference type="Pfam" id="PF13458"/>
    </source>
</evidence>
<keyword evidence="2" id="KW-0732">Signal</keyword>
<dbReference type="RefSeq" id="WP_110829538.1">
    <property type="nucleotide sequence ID" value="NZ_QKLU01000003.1"/>
</dbReference>
<comment type="caution">
    <text evidence="4">The sequence shown here is derived from an EMBL/GenBank/DDBJ whole genome shotgun (WGS) entry which is preliminary data.</text>
</comment>
<dbReference type="InterPro" id="IPR028082">
    <property type="entry name" value="Peripla_BP_I"/>
</dbReference>
<dbReference type="Gene3D" id="3.40.50.2300">
    <property type="match status" value="2"/>
</dbReference>
<evidence type="ECO:0000313" key="4">
    <source>
        <dbReference type="EMBL" id="PYF74768.1"/>
    </source>
</evidence>
<dbReference type="Pfam" id="PF13458">
    <property type="entry name" value="Peripla_BP_6"/>
    <property type="match status" value="1"/>
</dbReference>
<dbReference type="Proteomes" id="UP000248198">
    <property type="component" value="Unassembled WGS sequence"/>
</dbReference>
<accession>A0A318UIA1</accession>
<proteinExistence type="inferred from homology"/>
<dbReference type="PROSITE" id="PS51257">
    <property type="entry name" value="PROKAR_LIPOPROTEIN"/>
    <property type="match status" value="1"/>
</dbReference>
<feature type="domain" description="Leucine-binding protein" evidence="3">
    <location>
        <begin position="48"/>
        <end position="340"/>
    </location>
</feature>
<gene>
    <name evidence="4" type="ORF">B0O44_103214</name>
</gene>
<dbReference type="OrthoDB" id="947273at2"/>
<evidence type="ECO:0000313" key="5">
    <source>
        <dbReference type="Proteomes" id="UP000248198"/>
    </source>
</evidence>
<protein>
    <submittedName>
        <fullName evidence="4">ABC-type branched-subunit amino acid transport system substrate-binding protein</fullName>
    </submittedName>
</protein>
<keyword evidence="5" id="KW-1185">Reference proteome</keyword>
<comment type="similarity">
    <text evidence="1">Belongs to the leucine-binding protein family.</text>
</comment>
<dbReference type="AlphaFoldDB" id="A0A318UIA1"/>
<organism evidence="4 5">
    <name type="scientific">Pedobacter nutrimenti</name>
    <dbReference type="NCBI Taxonomy" id="1241337"/>
    <lineage>
        <taxon>Bacteria</taxon>
        <taxon>Pseudomonadati</taxon>
        <taxon>Bacteroidota</taxon>
        <taxon>Sphingobacteriia</taxon>
        <taxon>Sphingobacteriales</taxon>
        <taxon>Sphingobacteriaceae</taxon>
        <taxon>Pedobacter</taxon>
    </lineage>
</organism>
<reference evidence="4 5" key="1">
    <citation type="submission" date="2018-06" db="EMBL/GenBank/DDBJ databases">
        <title>Genomic Encyclopedia of Archaeal and Bacterial Type Strains, Phase II (KMG-II): from individual species to whole genera.</title>
        <authorList>
            <person name="Goeker M."/>
        </authorList>
    </citation>
    <scope>NUCLEOTIDE SEQUENCE [LARGE SCALE GENOMIC DNA]</scope>
    <source>
        <strain evidence="4 5">DSM 27372</strain>
    </source>
</reference>